<keyword evidence="4" id="KW-0456">Lyase</keyword>
<dbReference type="STRING" id="580166.AUP43_13665"/>
<protein>
    <submittedName>
        <fullName evidence="7">Uncharacterized protein</fullName>
    </submittedName>
</protein>
<dbReference type="RefSeq" id="WP_067559588.1">
    <property type="nucleotide sequence ID" value="NZ_LPXN01000154.1"/>
</dbReference>
<evidence type="ECO:0000256" key="2">
    <source>
        <dbReference type="ARBA" id="ARBA00022729"/>
    </source>
</evidence>
<name>A0A154VKN2_9PROT</name>
<keyword evidence="3" id="KW-0574">Periplasm</keyword>
<evidence type="ECO:0000256" key="3">
    <source>
        <dbReference type="ARBA" id="ARBA00022764"/>
    </source>
</evidence>
<comment type="caution">
    <text evidence="7">The sequence shown here is derived from an EMBL/GenBank/DDBJ whole genome shotgun (WGS) entry which is preliminary data.</text>
</comment>
<dbReference type="Proteomes" id="UP000076400">
    <property type="component" value="Unassembled WGS sequence"/>
</dbReference>
<reference evidence="7 8" key="1">
    <citation type="submission" date="2015-12" db="EMBL/GenBank/DDBJ databases">
        <title>Genome sequence of Oceanibaculum pacificum MCCC 1A02656.</title>
        <authorList>
            <person name="Lu L."/>
            <person name="Lai Q."/>
            <person name="Shao Z."/>
            <person name="Qian P."/>
        </authorList>
    </citation>
    <scope>NUCLEOTIDE SEQUENCE [LARGE SCALE GENOMIC DNA]</scope>
    <source>
        <strain evidence="7 8">MCCC 1A02656</strain>
    </source>
</reference>
<dbReference type="InterPro" id="IPR012480">
    <property type="entry name" value="Hepar_II_III_C"/>
</dbReference>
<keyword evidence="8" id="KW-1185">Reference proteome</keyword>
<accession>A0A154VKN2</accession>
<dbReference type="GO" id="GO:0042597">
    <property type="term" value="C:periplasmic space"/>
    <property type="evidence" value="ECO:0007669"/>
    <property type="project" value="UniProtKB-SubCell"/>
</dbReference>
<evidence type="ECO:0000313" key="7">
    <source>
        <dbReference type="EMBL" id="KZD01894.1"/>
    </source>
</evidence>
<dbReference type="Pfam" id="PF07940">
    <property type="entry name" value="Hepar_II_III_C"/>
    <property type="match status" value="1"/>
</dbReference>
<evidence type="ECO:0000256" key="1">
    <source>
        <dbReference type="ARBA" id="ARBA00004418"/>
    </source>
</evidence>
<feature type="domain" description="Heparin-sulfate lyase N-terminal" evidence="6">
    <location>
        <begin position="116"/>
        <end position="295"/>
    </location>
</feature>
<dbReference type="AlphaFoldDB" id="A0A154VKN2"/>
<dbReference type="EMBL" id="LPXN01000154">
    <property type="protein sequence ID" value="KZD01894.1"/>
    <property type="molecule type" value="Genomic_DNA"/>
</dbReference>
<dbReference type="Pfam" id="PF16889">
    <property type="entry name" value="Hepar_II_III_N"/>
    <property type="match status" value="1"/>
</dbReference>
<dbReference type="PANTHER" id="PTHR39210:SF1">
    <property type="entry name" value="HEPARIN-SULFATE LYASE"/>
    <property type="match status" value="1"/>
</dbReference>
<organism evidence="7 8">
    <name type="scientific">Oceanibaculum pacificum</name>
    <dbReference type="NCBI Taxonomy" id="580166"/>
    <lineage>
        <taxon>Bacteria</taxon>
        <taxon>Pseudomonadati</taxon>
        <taxon>Pseudomonadota</taxon>
        <taxon>Alphaproteobacteria</taxon>
        <taxon>Rhodospirillales</taxon>
        <taxon>Oceanibaculaceae</taxon>
        <taxon>Oceanibaculum</taxon>
    </lineage>
</organism>
<dbReference type="GO" id="GO:0016829">
    <property type="term" value="F:lyase activity"/>
    <property type="evidence" value="ECO:0007669"/>
    <property type="project" value="UniProtKB-KW"/>
</dbReference>
<evidence type="ECO:0000259" key="5">
    <source>
        <dbReference type="Pfam" id="PF07940"/>
    </source>
</evidence>
<comment type="subcellular location">
    <subcellularLocation>
        <location evidence="1">Periplasm</location>
    </subcellularLocation>
</comment>
<dbReference type="InterPro" id="IPR008929">
    <property type="entry name" value="Chondroitin_lyas"/>
</dbReference>
<dbReference type="Gene3D" id="1.50.10.100">
    <property type="entry name" value="Chondroitin AC/alginate lyase"/>
    <property type="match status" value="1"/>
</dbReference>
<sequence>MSAERDGAGRNGGLWRTVQSFTFGTPLYRYMLSGKVPESLRPVPTDTWPGDSDHGRLIIEGRFSLLGHVVMMSVDPMAEDVWVPAGTTGDWQATLNGFSWLRDLRQVGGDTARRRARELVADWIDRYGEWDGFVWEPDILGERIANWIGHYDFFCASADDEFRHRFLDSLARQARHLARICGGEPGSGAIKSAKGLIYAGSALGECDKLIGQGIKQLQNALPRQVLGDGCHVSRSPSRHLYVLRDLIDIRACLRAASVEIPPVLDSAIERMAAMLRFFRHGDGGLVLFNDSNEEDFLLIDAVLAQSEAKIKPLTDPGASGFHRLAASRTLVVMDAGMPSDIDGCAHAGLLSFEMSVGKERLIVNCGAAAGRPDWNLAQRATAAHSTLVVDDVNAVEILADGSLGHGPTEVHGDRQEQDGNMWVEASHDGYADRLMLTHRRRLYLSADGDDLRGEDIVTGSGGTVFTIRFHLHPKVKASVSQNGAMALLRLSSGLGWKLRAMGGALDVADSVYLGRRGEMKRCQQITITGDLGAGGAQVKWALRREDKKA</sequence>
<dbReference type="InterPro" id="IPR031680">
    <property type="entry name" value="Hepar_II_III_N"/>
</dbReference>
<evidence type="ECO:0000259" key="6">
    <source>
        <dbReference type="Pfam" id="PF16889"/>
    </source>
</evidence>
<gene>
    <name evidence="7" type="ORF">AUP43_13665</name>
</gene>
<proteinExistence type="predicted"/>
<evidence type="ECO:0000256" key="4">
    <source>
        <dbReference type="ARBA" id="ARBA00023239"/>
    </source>
</evidence>
<dbReference type="PANTHER" id="PTHR39210">
    <property type="entry name" value="HEPARIN-SULFATE LYASE"/>
    <property type="match status" value="1"/>
</dbReference>
<evidence type="ECO:0000313" key="8">
    <source>
        <dbReference type="Proteomes" id="UP000076400"/>
    </source>
</evidence>
<feature type="domain" description="Heparinase II/III-like C-terminal" evidence="5">
    <location>
        <begin position="317"/>
        <end position="541"/>
    </location>
</feature>
<keyword evidence="2" id="KW-0732">Signal</keyword>
<dbReference type="Gene3D" id="2.70.98.70">
    <property type="match status" value="1"/>
</dbReference>